<accession>A0A2G5HHA1</accession>
<comment type="similarity">
    <text evidence="2">Belongs to the bacterial solute-binding protein SsuA/TauA family.</text>
</comment>
<gene>
    <name evidence="5" type="ORF">CB0940_09288</name>
    <name evidence="6" type="ORF">RHO25_011060</name>
</gene>
<dbReference type="PANTHER" id="PTHR30024:SF47">
    <property type="entry name" value="TAURINE-BINDING PERIPLASMIC PROTEIN"/>
    <property type="match status" value="1"/>
</dbReference>
<evidence type="ECO:0000256" key="3">
    <source>
        <dbReference type="ARBA" id="ARBA00022729"/>
    </source>
</evidence>
<evidence type="ECO:0000256" key="2">
    <source>
        <dbReference type="ARBA" id="ARBA00010742"/>
    </source>
</evidence>
<sequence length="344" mass="38033">MFLAPQHPTCFNMLARTTFSRASRGLRSFSSSSTAFSKLRIGYIPEHFSTPLAFATHKYYLNADLVPFPTGTGALAASLKAPRGDNGSIDVAIGLTEGFVADLGKSKAAGQHAGYGFVGTYVESPLCWAISTGAKRSEINSVDDLMGKKVGVSRIGSGSYVMSFVLADQRGWLQNTKEPFEVVPIGDFAALRKSVGQDKSSDFFMWEHFTTKHYWDNGELKRIGEIYTPWPSWMIVARTHENLEAEVEDMMQRINDGMQYYRENKEEAVNHITTTMEYSREDAQEWMKTVRFPEDVRGVSASTVDQTAEILRKAGVLTDAAGGSEHMIIVGRAEPDIVTNPADV</sequence>
<dbReference type="CDD" id="cd13637">
    <property type="entry name" value="PBP2_Ca3427_like"/>
    <property type="match status" value="1"/>
</dbReference>
<reference evidence="5 7" key="1">
    <citation type="submission" date="2015-10" db="EMBL/GenBank/DDBJ databases">
        <title>The cercosporin biosynthetic gene cluster was horizontally transferred to several fungal lineages and shown to be expanded in Cercospora beticola based on microsynteny with recipient genomes.</title>
        <authorList>
            <person name="De Jonge R."/>
            <person name="Ebert M.K."/>
            <person name="Suttle J.C."/>
            <person name="Jurick Ii W.M."/>
            <person name="Secor G.A."/>
            <person name="Thomma B.P."/>
            <person name="Van De Peer Y."/>
            <person name="Bolton M.D."/>
        </authorList>
    </citation>
    <scope>NUCLEOTIDE SEQUENCE [LARGE SCALE GENOMIC DNA]</scope>
    <source>
        <strain evidence="5 7">09-40</strain>
    </source>
</reference>
<evidence type="ECO:0000259" key="4">
    <source>
        <dbReference type="Pfam" id="PF22384"/>
    </source>
</evidence>
<comment type="subcellular location">
    <subcellularLocation>
        <location evidence="1">Periplasm</location>
    </subcellularLocation>
</comment>
<evidence type="ECO:0000313" key="7">
    <source>
        <dbReference type="Proteomes" id="UP000230605"/>
    </source>
</evidence>
<evidence type="ECO:0000313" key="6">
    <source>
        <dbReference type="EMBL" id="WPB06403.1"/>
    </source>
</evidence>
<protein>
    <recommendedName>
        <fullName evidence="4">Ca3427-like PBP 2 domain-containing protein</fullName>
    </recommendedName>
</protein>
<feature type="domain" description="Ca3427-like PBP 2" evidence="4">
    <location>
        <begin position="128"/>
        <end position="226"/>
    </location>
</feature>
<name>A0A2G5HHA1_CERBT</name>
<proteinExistence type="inferred from homology"/>
<evidence type="ECO:0000256" key="1">
    <source>
        <dbReference type="ARBA" id="ARBA00004418"/>
    </source>
</evidence>
<dbReference type="AlphaFoldDB" id="A0A2G5HHA1"/>
<dbReference type="OrthoDB" id="1363at2759"/>
<dbReference type="EMBL" id="LKMD01000106">
    <property type="protein sequence ID" value="PIA91934.1"/>
    <property type="molecule type" value="Genomic_DNA"/>
</dbReference>
<reference evidence="6 8" key="2">
    <citation type="submission" date="2023-09" db="EMBL/GenBank/DDBJ databases">
        <title>Complete-Gapless Cercospora beticola genome.</title>
        <authorList>
            <person name="Wyatt N.A."/>
            <person name="Spanner R.E."/>
            <person name="Bolton M.D."/>
        </authorList>
    </citation>
    <scope>NUCLEOTIDE SEQUENCE [LARGE SCALE GENOMIC DNA]</scope>
    <source>
        <strain evidence="6">Cb09-40</strain>
    </source>
</reference>
<dbReference type="InterPro" id="IPR054364">
    <property type="entry name" value="Ca3427-like_PBP2"/>
</dbReference>
<keyword evidence="8" id="KW-1185">Reference proteome</keyword>
<dbReference type="SUPFAM" id="SSF53850">
    <property type="entry name" value="Periplasmic binding protein-like II"/>
    <property type="match status" value="1"/>
</dbReference>
<dbReference type="PANTHER" id="PTHR30024">
    <property type="entry name" value="ALIPHATIC SULFONATES-BINDING PROTEIN-RELATED"/>
    <property type="match status" value="1"/>
</dbReference>
<dbReference type="Proteomes" id="UP000230605">
    <property type="component" value="Chromosome 7"/>
</dbReference>
<dbReference type="Proteomes" id="UP001302367">
    <property type="component" value="Chromosome 7"/>
</dbReference>
<dbReference type="EMBL" id="CP134190">
    <property type="protein sequence ID" value="WPB06403.1"/>
    <property type="molecule type" value="Genomic_DNA"/>
</dbReference>
<evidence type="ECO:0000313" key="8">
    <source>
        <dbReference type="Proteomes" id="UP001302367"/>
    </source>
</evidence>
<keyword evidence="3" id="KW-0732">Signal</keyword>
<evidence type="ECO:0000313" key="5">
    <source>
        <dbReference type="EMBL" id="PIA91934.1"/>
    </source>
</evidence>
<dbReference type="Pfam" id="PF22384">
    <property type="entry name" value="PBP2_Ca3427_like"/>
    <property type="match status" value="1"/>
</dbReference>
<dbReference type="Gene3D" id="3.40.190.10">
    <property type="entry name" value="Periplasmic binding protein-like II"/>
    <property type="match status" value="2"/>
</dbReference>
<dbReference type="GO" id="GO:0042597">
    <property type="term" value="C:periplasmic space"/>
    <property type="evidence" value="ECO:0007669"/>
    <property type="project" value="UniProtKB-SubCell"/>
</dbReference>
<organism evidence="5 7">
    <name type="scientific">Cercospora beticola</name>
    <name type="common">Sugarbeet leaf spot fungus</name>
    <dbReference type="NCBI Taxonomy" id="122368"/>
    <lineage>
        <taxon>Eukaryota</taxon>
        <taxon>Fungi</taxon>
        <taxon>Dikarya</taxon>
        <taxon>Ascomycota</taxon>
        <taxon>Pezizomycotina</taxon>
        <taxon>Dothideomycetes</taxon>
        <taxon>Dothideomycetidae</taxon>
        <taxon>Mycosphaerellales</taxon>
        <taxon>Mycosphaerellaceae</taxon>
        <taxon>Cercospora</taxon>
    </lineage>
</organism>